<name>X1BQN4_9ZZZZ</name>
<dbReference type="EMBL" id="BART01016576">
    <property type="protein sequence ID" value="GAG83467.1"/>
    <property type="molecule type" value="Genomic_DNA"/>
</dbReference>
<proteinExistence type="predicted"/>
<accession>X1BQN4</accession>
<gene>
    <name evidence="1" type="ORF">S01H4_31833</name>
</gene>
<reference evidence="1" key="1">
    <citation type="journal article" date="2014" name="Front. Microbiol.">
        <title>High frequency of phylogenetically diverse reductive dehalogenase-homologous genes in deep subseafloor sedimentary metagenomes.</title>
        <authorList>
            <person name="Kawai M."/>
            <person name="Futagami T."/>
            <person name="Toyoda A."/>
            <person name="Takaki Y."/>
            <person name="Nishi S."/>
            <person name="Hori S."/>
            <person name="Arai W."/>
            <person name="Tsubouchi T."/>
            <person name="Morono Y."/>
            <person name="Uchiyama I."/>
            <person name="Ito T."/>
            <person name="Fujiyama A."/>
            <person name="Inagaki F."/>
            <person name="Takami H."/>
        </authorList>
    </citation>
    <scope>NUCLEOTIDE SEQUENCE</scope>
    <source>
        <strain evidence="1">Expedition CK06-06</strain>
    </source>
</reference>
<sequence>MIFFFDNIQSYLIRKGSGGCPGGSGGGIGPGCGGGRDGNRPNLFSIKERRSSNLSNFSSHFYLLKY</sequence>
<comment type="caution">
    <text evidence="1">The sequence shown here is derived from an EMBL/GenBank/DDBJ whole genome shotgun (WGS) entry which is preliminary data.</text>
</comment>
<evidence type="ECO:0000313" key="1">
    <source>
        <dbReference type="EMBL" id="GAG83467.1"/>
    </source>
</evidence>
<protein>
    <submittedName>
        <fullName evidence="1">Uncharacterized protein</fullName>
    </submittedName>
</protein>
<feature type="non-terminal residue" evidence="1">
    <location>
        <position position="66"/>
    </location>
</feature>
<organism evidence="1">
    <name type="scientific">marine sediment metagenome</name>
    <dbReference type="NCBI Taxonomy" id="412755"/>
    <lineage>
        <taxon>unclassified sequences</taxon>
        <taxon>metagenomes</taxon>
        <taxon>ecological metagenomes</taxon>
    </lineage>
</organism>
<dbReference type="AlphaFoldDB" id="X1BQN4"/>